<dbReference type="AlphaFoldDB" id="A0A0M0HY34"/>
<evidence type="ECO:0000313" key="1">
    <source>
        <dbReference type="EMBL" id="KOO06975.1"/>
    </source>
</evidence>
<evidence type="ECO:0000313" key="2">
    <source>
        <dbReference type="Proteomes" id="UP000037530"/>
    </source>
</evidence>
<proteinExistence type="predicted"/>
<organism evidence="1 2">
    <name type="scientific">Vibrio hepatarius</name>
    <dbReference type="NCBI Taxonomy" id="171383"/>
    <lineage>
        <taxon>Bacteria</taxon>
        <taxon>Pseudomonadati</taxon>
        <taxon>Pseudomonadota</taxon>
        <taxon>Gammaproteobacteria</taxon>
        <taxon>Vibrionales</taxon>
        <taxon>Vibrionaceae</taxon>
        <taxon>Vibrio</taxon>
        <taxon>Vibrio oreintalis group</taxon>
    </lineage>
</organism>
<dbReference type="EMBL" id="LHPI01000013">
    <property type="protein sequence ID" value="KOO06975.1"/>
    <property type="molecule type" value="Genomic_DNA"/>
</dbReference>
<dbReference type="RefSeq" id="WP_053409904.1">
    <property type="nucleotide sequence ID" value="NZ_LHPI01000013.1"/>
</dbReference>
<gene>
    <name evidence="1" type="ORF">AKJ31_14880</name>
</gene>
<keyword evidence="2" id="KW-1185">Reference proteome</keyword>
<protein>
    <submittedName>
        <fullName evidence="1">Uncharacterized protein</fullName>
    </submittedName>
</protein>
<sequence>MSDKCVSIARFIEDRFKTNYANLSELASFVKFEADDIGQVFAFDFVPKNKVKLSSQGKYSLISELFTGVNLWTLLDNIDDFDLIVGKNSVVPTDDEIYCRPVVTNTPISYLIPEVSRVLKAKIAKVRNELEAAAKQLANNLYIHNSRHGETHMLRTIKHGRCELEIRKVHLDYEIEDYANFDRELLSLQKIYQRDGELFTMCFELKWDGETVQHTALEGFIMDLGKNPLALYKRAVRMQIDNVMLCARSKLISSGKILSRDVKQDRAFFGSLNIGTNA</sequence>
<accession>A0A0M0HY34</accession>
<name>A0A0M0HY34_9VIBR</name>
<reference evidence="2" key="1">
    <citation type="submission" date="2015-08" db="EMBL/GenBank/DDBJ databases">
        <title>Vibrio galatheae sp. nov., a novel member of the Vibrionaceae family isolated from the Solomon Islands.</title>
        <authorList>
            <person name="Giubergia S."/>
            <person name="Machado H."/>
            <person name="Mateiu R.V."/>
            <person name="Gram L."/>
        </authorList>
    </citation>
    <scope>NUCLEOTIDE SEQUENCE [LARGE SCALE GENOMIC DNA]</scope>
    <source>
        <strain evidence="2">DSM 19134</strain>
    </source>
</reference>
<dbReference type="Proteomes" id="UP000037530">
    <property type="component" value="Unassembled WGS sequence"/>
</dbReference>
<comment type="caution">
    <text evidence="1">The sequence shown here is derived from an EMBL/GenBank/DDBJ whole genome shotgun (WGS) entry which is preliminary data.</text>
</comment>
<dbReference type="PATRIC" id="fig|171383.3.peg.3046"/>